<keyword evidence="5" id="KW-1185">Reference proteome</keyword>
<dbReference type="AlphaFoldDB" id="F5YKF7"/>
<dbReference type="GO" id="GO:0016787">
    <property type="term" value="F:hydrolase activity"/>
    <property type="evidence" value="ECO:0007669"/>
    <property type="project" value="UniProtKB-KW"/>
</dbReference>
<dbReference type="HOGENOM" id="CLU_045011_8_3_12"/>
<dbReference type="RefSeq" id="WP_015708176.1">
    <property type="nucleotide sequence ID" value="NC_015578.1"/>
</dbReference>
<reference evidence="4 5" key="2">
    <citation type="journal article" date="2011" name="ISME J.">
        <title>RNA-seq reveals cooperative metabolic interactions between two termite-gut spirochete species in co-culture.</title>
        <authorList>
            <person name="Rosenthal A.Z."/>
            <person name="Matson E.G."/>
            <person name="Eldar A."/>
            <person name="Leadbetter J.R."/>
        </authorList>
    </citation>
    <scope>NUCLEOTIDE SEQUENCE [LARGE SCALE GENOMIC DNA]</scope>
    <source>
        <strain evidence="5">ATCC BAA-887 / DSM 12427 / ZAS-2</strain>
    </source>
</reference>
<dbReference type="eggNOG" id="COG1011">
    <property type="taxonomic scope" value="Bacteria"/>
</dbReference>
<gene>
    <name evidence="4" type="ordered locus">TREPR_1977</name>
</gene>
<keyword evidence="3" id="KW-0460">Magnesium</keyword>
<dbReference type="Gene3D" id="1.10.150.240">
    <property type="entry name" value="Putative phosphatase, domain 2"/>
    <property type="match status" value="1"/>
</dbReference>
<dbReference type="SFLD" id="SFLDS00003">
    <property type="entry name" value="Haloacid_Dehalogenase"/>
    <property type="match status" value="1"/>
</dbReference>
<name>F5YKF7_TREPZ</name>
<evidence type="ECO:0000313" key="5">
    <source>
        <dbReference type="Proteomes" id="UP000009223"/>
    </source>
</evidence>
<dbReference type="SFLD" id="SFLDG01129">
    <property type="entry name" value="C1.5:_HAD__Beta-PGM__Phosphata"/>
    <property type="match status" value="1"/>
</dbReference>
<dbReference type="EMBL" id="CP001843">
    <property type="protein sequence ID" value="AEF86531.1"/>
    <property type="molecule type" value="Genomic_DNA"/>
</dbReference>
<keyword evidence="2 4" id="KW-0378">Hydrolase</keyword>
<sequence>MLKAVIFDMGGTLEDVFHKPEYNETCGRKLLDYLGMQGMQIDLEPAKFMEHIEAQNKAYRKWGVDQGIELSPYELWSQWLLKGFDCNRDRLKAAANDLADIWERVYYHRSLRPESKPMLDELAEMKISMGIISNTSSYTQVFEILHEYGIRGYFDTIVLSSIAGFRKPNPALFLTASGALGVRPDECLYVGDTISRDVRGSRLAGYLGCIRINSELTKGSDAGFGTEDEEAEYPVASLMEIPGIVKKLTEEGASKC</sequence>
<dbReference type="PRINTS" id="PR00413">
    <property type="entry name" value="HADHALOGNASE"/>
</dbReference>
<dbReference type="InterPro" id="IPR023214">
    <property type="entry name" value="HAD_sf"/>
</dbReference>
<dbReference type="Proteomes" id="UP000009223">
    <property type="component" value="Chromosome"/>
</dbReference>
<dbReference type="SUPFAM" id="SSF56784">
    <property type="entry name" value="HAD-like"/>
    <property type="match status" value="1"/>
</dbReference>
<dbReference type="GO" id="GO:0044281">
    <property type="term" value="P:small molecule metabolic process"/>
    <property type="evidence" value="ECO:0007669"/>
    <property type="project" value="UniProtKB-ARBA"/>
</dbReference>
<proteinExistence type="predicted"/>
<dbReference type="NCBIfam" id="TIGR01549">
    <property type="entry name" value="HAD-SF-IA-v1"/>
    <property type="match status" value="1"/>
</dbReference>
<protein>
    <submittedName>
        <fullName evidence="4">HAD-superfamily hydrolase, subfamily IA, variant 1</fullName>
    </submittedName>
</protein>
<dbReference type="InterPro" id="IPR036412">
    <property type="entry name" value="HAD-like_sf"/>
</dbReference>
<dbReference type="PANTHER" id="PTHR46470">
    <property type="entry name" value="N-ACYLNEURAMINATE-9-PHOSPHATASE"/>
    <property type="match status" value="1"/>
</dbReference>
<reference evidence="5" key="1">
    <citation type="submission" date="2009-12" db="EMBL/GenBank/DDBJ databases">
        <title>Complete sequence of Treponema primitia strain ZAS-2.</title>
        <authorList>
            <person name="Tetu S.G."/>
            <person name="Matson E."/>
            <person name="Ren Q."/>
            <person name="Seshadri R."/>
            <person name="Elbourne L."/>
            <person name="Hassan K.A."/>
            <person name="Durkin A."/>
            <person name="Radune D."/>
            <person name="Mohamoud Y."/>
            <person name="Shay R."/>
            <person name="Jin S."/>
            <person name="Zhang X."/>
            <person name="Lucey K."/>
            <person name="Ballor N.R."/>
            <person name="Ottesen E."/>
            <person name="Rosenthal R."/>
            <person name="Allen A."/>
            <person name="Leadbetter J.R."/>
            <person name="Paulsen I.T."/>
        </authorList>
    </citation>
    <scope>NUCLEOTIDE SEQUENCE [LARGE SCALE GENOMIC DNA]</scope>
    <source>
        <strain evidence="5">ATCC BAA-887 / DSM 12427 / ZAS-2</strain>
    </source>
</reference>
<evidence type="ECO:0000256" key="1">
    <source>
        <dbReference type="ARBA" id="ARBA00001946"/>
    </source>
</evidence>
<dbReference type="InterPro" id="IPR006439">
    <property type="entry name" value="HAD-SF_hydro_IA"/>
</dbReference>
<dbReference type="STRING" id="545694.TREPR_1977"/>
<comment type="cofactor">
    <cofactor evidence="1">
        <name>Mg(2+)</name>
        <dbReference type="ChEBI" id="CHEBI:18420"/>
    </cofactor>
</comment>
<accession>F5YKF7</accession>
<dbReference type="InterPro" id="IPR023198">
    <property type="entry name" value="PGP-like_dom2"/>
</dbReference>
<dbReference type="KEGG" id="tpi:TREPR_1977"/>
<organism evidence="4 5">
    <name type="scientific">Treponema primitia (strain ATCC BAA-887 / DSM 12427 / ZAS-2)</name>
    <dbReference type="NCBI Taxonomy" id="545694"/>
    <lineage>
        <taxon>Bacteria</taxon>
        <taxon>Pseudomonadati</taxon>
        <taxon>Spirochaetota</taxon>
        <taxon>Spirochaetia</taxon>
        <taxon>Spirochaetales</taxon>
        <taxon>Treponemataceae</taxon>
        <taxon>Treponema</taxon>
    </lineage>
</organism>
<evidence type="ECO:0000313" key="4">
    <source>
        <dbReference type="EMBL" id="AEF86531.1"/>
    </source>
</evidence>
<evidence type="ECO:0000256" key="2">
    <source>
        <dbReference type="ARBA" id="ARBA00022801"/>
    </source>
</evidence>
<dbReference type="Gene3D" id="3.40.50.1000">
    <property type="entry name" value="HAD superfamily/HAD-like"/>
    <property type="match status" value="1"/>
</dbReference>
<evidence type="ECO:0000256" key="3">
    <source>
        <dbReference type="ARBA" id="ARBA00022842"/>
    </source>
</evidence>
<dbReference type="Pfam" id="PF00702">
    <property type="entry name" value="Hydrolase"/>
    <property type="match status" value="1"/>
</dbReference>
<dbReference type="InterPro" id="IPR051400">
    <property type="entry name" value="HAD-like_hydrolase"/>
</dbReference>